<dbReference type="RefSeq" id="WP_047203154.1">
    <property type="nucleotide sequence ID" value="NZ_JAGQFH010000006.1"/>
</dbReference>
<feature type="transmembrane region" description="Helical" evidence="1">
    <location>
        <begin position="61"/>
        <end position="84"/>
    </location>
</feature>
<reference evidence="3 5" key="2">
    <citation type="submission" date="2021-04" db="EMBL/GenBank/DDBJ databases">
        <title>Isolation of newly marine bacteria for enzymatic activity.</title>
        <authorList>
            <person name="Hadi W.A.M."/>
            <person name="Nair A.J.J."/>
            <person name="Edwin B.T."/>
        </authorList>
    </citation>
    <scope>NUCLEOTIDE SEQUENCE [LARGE SCALE GENOMIC DNA]</scope>
    <source>
        <strain evidence="3 5">B28A</strain>
    </source>
</reference>
<dbReference type="EMBL" id="JAGQFH010000006">
    <property type="protein sequence ID" value="MBR8689320.1"/>
    <property type="molecule type" value="Genomic_DNA"/>
</dbReference>
<evidence type="ECO:0000256" key="1">
    <source>
        <dbReference type="SAM" id="Phobius"/>
    </source>
</evidence>
<dbReference type="AlphaFoldDB" id="A0ABD4QGE6"/>
<protein>
    <submittedName>
        <fullName evidence="3">DUF2651 family protein</fullName>
    </submittedName>
</protein>
<dbReference type="Proteomes" id="UP000050272">
    <property type="component" value="Unassembled WGS sequence"/>
</dbReference>
<sequence length="90" mass="10523">MSVFFLHPMALILFTLPLLSLIWGIVGYLIFKRVLVVLMITFAASTIFIFAYTGFDLSNMYWVVAMTFLCMCTTVITKIIRYLYDRYKRA</sequence>
<keyword evidence="1" id="KW-1133">Transmembrane helix</keyword>
<keyword evidence="1" id="KW-0472">Membrane</keyword>
<dbReference type="Proteomes" id="UP000676804">
    <property type="component" value="Unassembled WGS sequence"/>
</dbReference>
<evidence type="ECO:0000313" key="5">
    <source>
        <dbReference type="Proteomes" id="UP000676804"/>
    </source>
</evidence>
<feature type="transmembrane region" description="Helical" evidence="1">
    <location>
        <begin position="6"/>
        <end position="30"/>
    </location>
</feature>
<dbReference type="EMBL" id="LGYN01000006">
    <property type="protein sequence ID" value="KPN14968.1"/>
    <property type="molecule type" value="Genomic_DNA"/>
</dbReference>
<comment type="caution">
    <text evidence="3">The sequence shown here is derived from an EMBL/GenBank/DDBJ whole genome shotgun (WGS) entry which is preliminary data.</text>
</comment>
<keyword evidence="4" id="KW-1185">Reference proteome</keyword>
<keyword evidence="1" id="KW-0812">Transmembrane</keyword>
<reference evidence="2 4" key="1">
    <citation type="submission" date="2015-07" db="EMBL/GenBank/DDBJ databases">
        <title>Bacillus zhangzhouensis sp. nov. and Bacillus nanhaiticus sp. nov.</title>
        <authorList>
            <person name="Liu Y."/>
            <person name="Lai Q."/>
            <person name="Shao Z."/>
        </authorList>
    </citation>
    <scope>NUCLEOTIDE SEQUENCE [LARGE SCALE GENOMIC DNA]</scope>
    <source>
        <strain evidence="2 4">NH7I_1</strain>
    </source>
</reference>
<evidence type="ECO:0000313" key="4">
    <source>
        <dbReference type="Proteomes" id="UP000050272"/>
    </source>
</evidence>
<evidence type="ECO:0000313" key="3">
    <source>
        <dbReference type="EMBL" id="MBR8689320.1"/>
    </source>
</evidence>
<proteinExistence type="predicted"/>
<name>A0ABD4QGE6_9BACI</name>
<organism evidence="3 5">
    <name type="scientific">Bacillus australimaris</name>
    <dbReference type="NCBI Taxonomy" id="1326968"/>
    <lineage>
        <taxon>Bacteria</taxon>
        <taxon>Bacillati</taxon>
        <taxon>Bacillota</taxon>
        <taxon>Bacilli</taxon>
        <taxon>Bacillales</taxon>
        <taxon>Bacillaceae</taxon>
        <taxon>Bacillus</taxon>
    </lineage>
</organism>
<accession>A0ABD4QGE6</accession>
<gene>
    <name evidence="2" type="ORF">AKG37_17350</name>
    <name evidence="3" type="ORF">KCQ59_05940</name>
</gene>
<feature type="transmembrane region" description="Helical" evidence="1">
    <location>
        <begin position="35"/>
        <end position="55"/>
    </location>
</feature>
<evidence type="ECO:0000313" key="2">
    <source>
        <dbReference type="EMBL" id="KPN14968.1"/>
    </source>
</evidence>